<gene>
    <name evidence="4" type="ORF">J2X26_003691</name>
</gene>
<sequence>MQRSVPPSLTSPRPRRRARLLGAVAITSALFLTLGAGAAHATGGGDKQETTAAYVYLKIDRHKDAAWENSTQQYLITTWPGRNWRSDFTLQEISAVLPAGVTLCGNGWGIQQDSAYGDATVFTGNKAPFYPKDYIGWWNEKTKKGYIFQADHWELREVVKESVPKCGTTPTPTPTPTVTVTPTPTPIPTQTPTPTPTPTQSVPVPTPSQTPTSTPAPTPTVTPTPVAEVDDDVPPTSTPSPTAVVVASTPTPSASVYSQVLAAPATGGATLAATGSSPLPGLLAGGILVLSGAALLLLRRHRTS</sequence>
<dbReference type="RefSeq" id="WP_307494140.1">
    <property type="nucleotide sequence ID" value="NZ_JAUSVB010000005.1"/>
</dbReference>
<evidence type="ECO:0000313" key="4">
    <source>
        <dbReference type="EMBL" id="MDQ0375361.1"/>
    </source>
</evidence>
<keyword evidence="2" id="KW-0812">Transmembrane</keyword>
<feature type="compositionally biased region" description="Pro residues" evidence="1">
    <location>
        <begin position="204"/>
        <end position="222"/>
    </location>
</feature>
<feature type="compositionally biased region" description="Pro residues" evidence="1">
    <location>
        <begin position="183"/>
        <end position="197"/>
    </location>
</feature>
<keyword evidence="5" id="KW-1185">Reference proteome</keyword>
<organism evidence="4 5">
    <name type="scientific">Cellulomonas humilata</name>
    <dbReference type="NCBI Taxonomy" id="144055"/>
    <lineage>
        <taxon>Bacteria</taxon>
        <taxon>Bacillati</taxon>
        <taxon>Actinomycetota</taxon>
        <taxon>Actinomycetes</taxon>
        <taxon>Micrococcales</taxon>
        <taxon>Cellulomonadaceae</taxon>
        <taxon>Cellulomonas</taxon>
    </lineage>
</organism>
<evidence type="ECO:0000256" key="3">
    <source>
        <dbReference type="SAM" id="SignalP"/>
    </source>
</evidence>
<protein>
    <submittedName>
        <fullName evidence="4">LPXTG-motif cell wall-anchored protein</fullName>
    </submittedName>
</protein>
<dbReference type="PRINTS" id="PR01217">
    <property type="entry name" value="PRICHEXTENSN"/>
</dbReference>
<accession>A0ABU0EJ98</accession>
<keyword evidence="3" id="KW-0732">Signal</keyword>
<evidence type="ECO:0000256" key="1">
    <source>
        <dbReference type="SAM" id="MobiDB-lite"/>
    </source>
</evidence>
<feature type="region of interest" description="Disordered" evidence="1">
    <location>
        <begin position="163"/>
        <end position="243"/>
    </location>
</feature>
<feature type="transmembrane region" description="Helical" evidence="2">
    <location>
        <begin position="279"/>
        <end position="298"/>
    </location>
</feature>
<feature type="signal peptide" evidence="3">
    <location>
        <begin position="1"/>
        <end position="41"/>
    </location>
</feature>
<dbReference type="Proteomes" id="UP001239626">
    <property type="component" value="Unassembled WGS sequence"/>
</dbReference>
<dbReference type="NCBIfam" id="TIGR01167">
    <property type="entry name" value="LPXTG_anchor"/>
    <property type="match status" value="1"/>
</dbReference>
<dbReference type="EMBL" id="JAUSVB010000005">
    <property type="protein sequence ID" value="MDQ0375361.1"/>
    <property type="molecule type" value="Genomic_DNA"/>
</dbReference>
<evidence type="ECO:0000256" key="2">
    <source>
        <dbReference type="SAM" id="Phobius"/>
    </source>
</evidence>
<name>A0ABU0EJ98_9CELL</name>
<evidence type="ECO:0000313" key="5">
    <source>
        <dbReference type="Proteomes" id="UP001239626"/>
    </source>
</evidence>
<keyword evidence="2" id="KW-0472">Membrane</keyword>
<proteinExistence type="predicted"/>
<keyword evidence="2" id="KW-1133">Transmembrane helix</keyword>
<feature type="chain" id="PRO_5045647640" evidence="3">
    <location>
        <begin position="42"/>
        <end position="304"/>
    </location>
</feature>
<comment type="caution">
    <text evidence="4">The sequence shown here is derived from an EMBL/GenBank/DDBJ whole genome shotgun (WGS) entry which is preliminary data.</text>
</comment>
<reference evidence="4 5" key="1">
    <citation type="submission" date="2023-07" db="EMBL/GenBank/DDBJ databases">
        <title>Sorghum-associated microbial communities from plants grown in Nebraska, USA.</title>
        <authorList>
            <person name="Schachtman D."/>
        </authorList>
    </citation>
    <scope>NUCLEOTIDE SEQUENCE [LARGE SCALE GENOMIC DNA]</scope>
    <source>
        <strain evidence="4 5">BE332</strain>
    </source>
</reference>